<dbReference type="AlphaFoldDB" id="A0A0N0DZ67"/>
<dbReference type="EMBL" id="LGTL01000002">
    <property type="protein sequence ID" value="KPA84945.1"/>
    <property type="molecule type" value="Genomic_DNA"/>
</dbReference>
<name>A0A0N0DZ67_LEPPY</name>
<protein>
    <submittedName>
        <fullName evidence="3">Uncharacterized protein</fullName>
    </submittedName>
</protein>
<dbReference type="Proteomes" id="UP000037923">
    <property type="component" value="Unassembled WGS sequence"/>
</dbReference>
<gene>
    <name evidence="3" type="ORF">ABB37_01387</name>
</gene>
<evidence type="ECO:0000256" key="2">
    <source>
        <dbReference type="SAM" id="MobiDB-lite"/>
    </source>
</evidence>
<dbReference type="GeneID" id="26901682"/>
<dbReference type="OrthoDB" id="10509493at2759"/>
<keyword evidence="1" id="KW-0175">Coiled coil</keyword>
<dbReference type="VEuPathDB" id="TriTrypDB:LpyrH10_02_3610"/>
<evidence type="ECO:0000313" key="3">
    <source>
        <dbReference type="EMBL" id="KPA84945.1"/>
    </source>
</evidence>
<evidence type="ECO:0000313" key="4">
    <source>
        <dbReference type="Proteomes" id="UP000037923"/>
    </source>
</evidence>
<feature type="coiled-coil region" evidence="1">
    <location>
        <begin position="124"/>
        <end position="151"/>
    </location>
</feature>
<comment type="caution">
    <text evidence="3">The sequence shown here is derived from an EMBL/GenBank/DDBJ whole genome shotgun (WGS) entry which is preliminary data.</text>
</comment>
<reference evidence="3 4" key="1">
    <citation type="submission" date="2015-07" db="EMBL/GenBank/DDBJ databases">
        <title>High-quality genome of monoxenous trypanosomatid Leptomonas pyrrhocoris.</title>
        <authorList>
            <person name="Flegontov P."/>
            <person name="Butenko A."/>
            <person name="Firsov S."/>
            <person name="Vlcek C."/>
            <person name="Logacheva M.D."/>
            <person name="Field M."/>
            <person name="Filatov D."/>
            <person name="Flegontova O."/>
            <person name="Gerasimov E."/>
            <person name="Jackson A.P."/>
            <person name="Kelly S."/>
            <person name="Opperdoes F."/>
            <person name="O'Reilly A."/>
            <person name="Votypka J."/>
            <person name="Yurchenko V."/>
            <person name="Lukes J."/>
        </authorList>
    </citation>
    <scope>NUCLEOTIDE SEQUENCE [LARGE SCALE GENOMIC DNA]</scope>
    <source>
        <strain evidence="3">H10</strain>
    </source>
</reference>
<feature type="region of interest" description="Disordered" evidence="2">
    <location>
        <begin position="249"/>
        <end position="274"/>
    </location>
</feature>
<evidence type="ECO:0000256" key="1">
    <source>
        <dbReference type="SAM" id="Coils"/>
    </source>
</evidence>
<dbReference type="RefSeq" id="XP_015663384.1">
    <property type="nucleotide sequence ID" value="XM_015797864.1"/>
</dbReference>
<dbReference type="EMBL" id="LGTL01000002">
    <property type="protein sequence ID" value="KPA84944.1"/>
    <property type="molecule type" value="Genomic_DNA"/>
</dbReference>
<proteinExistence type="predicted"/>
<dbReference type="RefSeq" id="XP_015663383.1">
    <property type="nucleotide sequence ID" value="XM_015797863.1"/>
</dbReference>
<organism evidence="3 4">
    <name type="scientific">Leptomonas pyrrhocoris</name>
    <name type="common">Firebug parasite</name>
    <dbReference type="NCBI Taxonomy" id="157538"/>
    <lineage>
        <taxon>Eukaryota</taxon>
        <taxon>Discoba</taxon>
        <taxon>Euglenozoa</taxon>
        <taxon>Kinetoplastea</taxon>
        <taxon>Metakinetoplastina</taxon>
        <taxon>Trypanosomatida</taxon>
        <taxon>Trypanosomatidae</taxon>
        <taxon>Leishmaniinae</taxon>
        <taxon>Leptomonas</taxon>
    </lineage>
</organism>
<feature type="coiled-coil region" evidence="1">
    <location>
        <begin position="47"/>
        <end position="84"/>
    </location>
</feature>
<sequence>MHYANSGFQDVSSRLAREAGAVAMEADRYRAAAQHSSMQCHGAVLAYTHAQEELTAAEQQLQSLLNAEEQKQKAVDEVQKQKEALQSPTAASDPSIVALTLQLDQELATMRTRKHRYELLCTQKAHLEAKVEDWTAKERRLEAKLEREQVRRGRELEDALRRVHAKPSFPEEQLLTDQASRSKARLHDFDVCITERLELLRHLQDGSATRLEQLTTLLTRTRERSGNDVCNEQSTRKEVNQQMLATYSTAEGKSAGERQQNRSHVGNADGETSRGGATMKLLEYLSTMHKTVLLGEEAALKEMEHVRVLLHRLQRQESSQSAMEKTTSIHS</sequence>
<keyword evidence="4" id="KW-1185">Reference proteome</keyword>
<accession>A0A0N0DZ67</accession>
<dbReference type="OMA" id="CITERRE"/>